<evidence type="ECO:0000313" key="1">
    <source>
        <dbReference type="EMBL" id="JAD96421.1"/>
    </source>
</evidence>
<protein>
    <submittedName>
        <fullName evidence="1">Uncharacterized protein</fullName>
    </submittedName>
</protein>
<dbReference type="EMBL" id="GBRH01201474">
    <property type="protein sequence ID" value="JAD96421.1"/>
    <property type="molecule type" value="Transcribed_RNA"/>
</dbReference>
<reference evidence="1" key="2">
    <citation type="journal article" date="2015" name="Data Brief">
        <title>Shoot transcriptome of the giant reed, Arundo donax.</title>
        <authorList>
            <person name="Barrero R.A."/>
            <person name="Guerrero F.D."/>
            <person name="Moolhuijzen P."/>
            <person name="Goolsby J.A."/>
            <person name="Tidwell J."/>
            <person name="Bellgard S.E."/>
            <person name="Bellgard M.I."/>
        </authorList>
    </citation>
    <scope>NUCLEOTIDE SEQUENCE</scope>
    <source>
        <tissue evidence="1">Shoot tissue taken approximately 20 cm above the soil surface</tissue>
    </source>
</reference>
<reference evidence="1" key="1">
    <citation type="submission" date="2014-09" db="EMBL/GenBank/DDBJ databases">
        <authorList>
            <person name="Magalhaes I.L.F."/>
            <person name="Oliveira U."/>
            <person name="Santos F.R."/>
            <person name="Vidigal T.H.D.A."/>
            <person name="Brescovit A.D."/>
            <person name="Santos A.J."/>
        </authorList>
    </citation>
    <scope>NUCLEOTIDE SEQUENCE</scope>
    <source>
        <tissue evidence="1">Shoot tissue taken approximately 20 cm above the soil surface</tissue>
    </source>
</reference>
<name>A0A0A9E8N1_ARUDO</name>
<organism evidence="1">
    <name type="scientific">Arundo donax</name>
    <name type="common">Giant reed</name>
    <name type="synonym">Donax arundinaceus</name>
    <dbReference type="NCBI Taxonomy" id="35708"/>
    <lineage>
        <taxon>Eukaryota</taxon>
        <taxon>Viridiplantae</taxon>
        <taxon>Streptophyta</taxon>
        <taxon>Embryophyta</taxon>
        <taxon>Tracheophyta</taxon>
        <taxon>Spermatophyta</taxon>
        <taxon>Magnoliopsida</taxon>
        <taxon>Liliopsida</taxon>
        <taxon>Poales</taxon>
        <taxon>Poaceae</taxon>
        <taxon>PACMAD clade</taxon>
        <taxon>Arundinoideae</taxon>
        <taxon>Arundineae</taxon>
        <taxon>Arundo</taxon>
    </lineage>
</organism>
<sequence length="44" mass="5142">MGTMIHKCDTDTRDAKSVFSLSKRSFYDMERCTVVYICPIEFDT</sequence>
<dbReference type="AlphaFoldDB" id="A0A0A9E8N1"/>
<accession>A0A0A9E8N1</accession>
<proteinExistence type="predicted"/>